<evidence type="ECO:0000313" key="3">
    <source>
        <dbReference type="Proteomes" id="UP000652761"/>
    </source>
</evidence>
<sequence>MVRVKVSRGFCVVHVVSVYVVCSLTPSVDTSSVGSPRFCVSQARCGGLVGLHSSLYLFSGAAAGPFVRGCETER</sequence>
<gene>
    <name evidence="2" type="ORF">Taro_020976</name>
</gene>
<name>A0A843UXR0_COLES</name>
<comment type="caution">
    <text evidence="2">The sequence shown here is derived from an EMBL/GenBank/DDBJ whole genome shotgun (WGS) entry which is preliminary data.</text>
</comment>
<keyword evidence="3" id="KW-1185">Reference proteome</keyword>
<evidence type="ECO:0008006" key="4">
    <source>
        <dbReference type="Google" id="ProtNLM"/>
    </source>
</evidence>
<proteinExistence type="predicted"/>
<dbReference type="Proteomes" id="UP000652761">
    <property type="component" value="Unassembled WGS sequence"/>
</dbReference>
<feature type="chain" id="PRO_5032904406" description="Secreted protein" evidence="1">
    <location>
        <begin position="31"/>
        <end position="74"/>
    </location>
</feature>
<accession>A0A843UXR0</accession>
<reference evidence="2" key="1">
    <citation type="submission" date="2017-07" db="EMBL/GenBank/DDBJ databases">
        <title>Taro Niue Genome Assembly and Annotation.</title>
        <authorList>
            <person name="Atibalentja N."/>
            <person name="Keating K."/>
            <person name="Fields C.J."/>
        </authorList>
    </citation>
    <scope>NUCLEOTIDE SEQUENCE</scope>
    <source>
        <strain evidence="2">Niue_2</strain>
        <tissue evidence="2">Leaf</tissue>
    </source>
</reference>
<dbReference type="AlphaFoldDB" id="A0A843UXR0"/>
<evidence type="ECO:0000313" key="2">
    <source>
        <dbReference type="EMBL" id="MQL88411.1"/>
    </source>
</evidence>
<protein>
    <recommendedName>
        <fullName evidence="4">Secreted protein</fullName>
    </recommendedName>
</protein>
<keyword evidence="1" id="KW-0732">Signal</keyword>
<feature type="signal peptide" evidence="1">
    <location>
        <begin position="1"/>
        <end position="30"/>
    </location>
</feature>
<dbReference type="EMBL" id="NMUH01001054">
    <property type="protein sequence ID" value="MQL88411.1"/>
    <property type="molecule type" value="Genomic_DNA"/>
</dbReference>
<organism evidence="2 3">
    <name type="scientific">Colocasia esculenta</name>
    <name type="common">Wild taro</name>
    <name type="synonym">Arum esculentum</name>
    <dbReference type="NCBI Taxonomy" id="4460"/>
    <lineage>
        <taxon>Eukaryota</taxon>
        <taxon>Viridiplantae</taxon>
        <taxon>Streptophyta</taxon>
        <taxon>Embryophyta</taxon>
        <taxon>Tracheophyta</taxon>
        <taxon>Spermatophyta</taxon>
        <taxon>Magnoliopsida</taxon>
        <taxon>Liliopsida</taxon>
        <taxon>Araceae</taxon>
        <taxon>Aroideae</taxon>
        <taxon>Colocasieae</taxon>
        <taxon>Colocasia</taxon>
    </lineage>
</organism>
<evidence type="ECO:0000256" key="1">
    <source>
        <dbReference type="SAM" id="SignalP"/>
    </source>
</evidence>